<dbReference type="Proteomes" id="UP000649151">
    <property type="component" value="Unassembled WGS sequence"/>
</dbReference>
<proteinExistence type="predicted"/>
<evidence type="ECO:0000313" key="6">
    <source>
        <dbReference type="Proteomes" id="UP000649151"/>
    </source>
</evidence>
<gene>
    <name evidence="5" type="ORF">H8Z77_05225</name>
</gene>
<keyword evidence="3" id="KW-0732">Signal</keyword>
<feature type="transmembrane region" description="Helical" evidence="2">
    <location>
        <begin position="1336"/>
        <end position="1355"/>
    </location>
</feature>
<dbReference type="CDD" id="cd03143">
    <property type="entry name" value="A4_beta-galactosidase_middle_domain"/>
    <property type="match status" value="1"/>
</dbReference>
<feature type="chain" id="PRO_5046775493" evidence="3">
    <location>
        <begin position="25"/>
        <end position="1360"/>
    </location>
</feature>
<dbReference type="Pfam" id="PF07554">
    <property type="entry name" value="FIVAR"/>
    <property type="match status" value="4"/>
</dbReference>
<dbReference type="Gene3D" id="2.60.120.260">
    <property type="entry name" value="Galactose-binding domain-like"/>
    <property type="match status" value="2"/>
</dbReference>
<comment type="caution">
    <text evidence="5">The sequence shown here is derived from an EMBL/GenBank/DDBJ whole genome shotgun (WGS) entry which is preliminary data.</text>
</comment>
<dbReference type="Gene3D" id="1.20.1270.90">
    <property type="entry name" value="AF1782-like"/>
    <property type="match status" value="2"/>
</dbReference>
<dbReference type="Gene3D" id="1.20.1270.70">
    <property type="entry name" value="Designed single chain three-helix bundle"/>
    <property type="match status" value="2"/>
</dbReference>
<keyword evidence="2" id="KW-0812">Transmembrane</keyword>
<sequence>MKKLISALLAVTMAATVAVSSVSAAEVTKTSTDALWSSFQNPSFETKSRPLWFWNDQLANMSKEEIRETLVKSKEESGYAGVAILPNWMEGYMSDEYLELYKYALQTAEELGMKMCLYDENGFPSGRAGGLLAQQYPEDTLKRLDKTEKDVTGPSTASVPLPTGQYRSYLGAVAMNMDTKEIIDISDHVSYVTEDTPGVYSSSNHPAINGETFTADKAFDGDYSTRWNAGKGQTTDQWLEARYAEDTTVDRIVIREALGRIDSYAIQYFDGENWIDISIGTTIGEQKEIQFDSPVTAKRFRLMIHSAGLTGTDDDSKLASIYEIELFNGSTKLPPPSAGEESVDRVTYTVPEGNWKLMAFATVKDGDDLVDYLSKSAVEHFVDITHEAYYQEFSEYFGTVIDSAFFDEPPLYRASGRTWTGEFNTMFEEANGYNPITLYPALWYDIGEDTSYARNALMGFRAELFASNYIGTMTDWCHEHGIKMTGHMDQEENVNPVTSDGDLMKVFKYQDIPGVDEVFSYDRARKAYKIVSSSANNWDKGLVMTESYGGMGEGMGIPVMYKDIMNQYAKGINYVVPHAIWYNNTQNVQNPPELSWRSEQYGPELANYNNFIGRTSGLLQNGRHVADIGVLYPIDTLQGAFQFDIGDPYTGNVTPEEADYMEVGDYLSSTLRRDFTYLHPEVIAEKCTVEGDTFQLNNEVNYENYKVIVIPGCKTISWEALKKIREFYDNGGKVVATTQLPYMSSEKGHNQDVVDTIKYMFGVDEDFIYGNHSRTYTASSYFQNNPTYAAEKAFDGVASLDSRWNAGDLSGGDQWLEVDFGTPTTVNKTVITESAPYRVTQYHIQYWDGSQWVNCAEGTSIGDHKTNYFEPVTTTKLRLYVDTIVSDSVSIQEFEVYNNDSENLALEPEKIADNSNENGGRCQFVGVNFRKTLGPALDNVVENYDVEIDPVSTSGGDLTYIHKVKENNDIYYFANSSDNPVNTYVNIRKEFENPMVWDPHTGTKYAPEYTVDNGITRIKLDIDAVKSVFIIDENTSSSSQTDKTILKTVIDEAKRLQQTEEYANAIPAVKQSFQKSLDNAQNVYDNLAATQKDVVEAWSNLIKEIHKLGFQAGDKTELQALYDQVKDTNLDDYLDGVTKENFKTALANAKTVLDDKNALDTEIQKAYNELKSAFEALEEKPSETVDKSQLENLLQQCDSYQQDQFTPNTWEVFVPALKTAQNIYAKPDATQDEVNSATDTLLNAMLQLRYKADKSILENMVAQLETMDTSGYTPESLAVLNAAIQEAKTVLQDENLSKENQSVVDTQVENLIAAVASLEKQNSPNIIEKAAATGDVAPIAGIVLLALAGTEIIALRKRKK</sequence>
<dbReference type="InterPro" id="IPR053161">
    <property type="entry name" value="Ulvan_degrading_GH"/>
</dbReference>
<evidence type="ECO:0000256" key="3">
    <source>
        <dbReference type="SAM" id="SignalP"/>
    </source>
</evidence>
<feature type="domain" description="F5/8 type C" evidence="4">
    <location>
        <begin position="178"/>
        <end position="329"/>
    </location>
</feature>
<dbReference type="Pfam" id="PF17132">
    <property type="entry name" value="Glyco_hydro_106"/>
    <property type="match status" value="1"/>
</dbReference>
<keyword evidence="2" id="KW-1133">Transmembrane helix</keyword>
<feature type="domain" description="F5/8 type C" evidence="4">
    <location>
        <begin position="756"/>
        <end position="899"/>
    </location>
</feature>
<keyword evidence="1" id="KW-0326">Glycosidase</keyword>
<dbReference type="RefSeq" id="WP_186996383.1">
    <property type="nucleotide sequence ID" value="NZ_JACOQK010000001.1"/>
</dbReference>
<keyword evidence="1" id="KW-0378">Hydrolase</keyword>
<evidence type="ECO:0000256" key="1">
    <source>
        <dbReference type="ARBA" id="ARBA00023295"/>
    </source>
</evidence>
<dbReference type="InterPro" id="IPR000421">
    <property type="entry name" value="FA58C"/>
</dbReference>
<dbReference type="PANTHER" id="PTHR36848:SF2">
    <property type="entry name" value="SECRETED PROTEIN"/>
    <property type="match status" value="1"/>
</dbReference>
<accession>A0ABR7IQJ8</accession>
<evidence type="ECO:0000313" key="5">
    <source>
        <dbReference type="EMBL" id="MBC5787426.1"/>
    </source>
</evidence>
<dbReference type="Pfam" id="PF00754">
    <property type="entry name" value="F5_F8_type_C"/>
    <property type="match status" value="2"/>
</dbReference>
<keyword evidence="2" id="KW-0472">Membrane</keyword>
<evidence type="ECO:0000259" key="4">
    <source>
        <dbReference type="PROSITE" id="PS50022"/>
    </source>
</evidence>
<dbReference type="InterPro" id="IPR008979">
    <property type="entry name" value="Galactose-bd-like_sf"/>
</dbReference>
<feature type="signal peptide" evidence="3">
    <location>
        <begin position="1"/>
        <end position="24"/>
    </location>
</feature>
<protein>
    <submittedName>
        <fullName evidence="5">Discoidin domain-containing protein</fullName>
    </submittedName>
</protein>
<dbReference type="PANTHER" id="PTHR36848">
    <property type="entry name" value="DNA-BINDING PROTEIN (PUTATIVE SECRETED PROTEIN)-RELATED"/>
    <property type="match status" value="1"/>
</dbReference>
<dbReference type="SUPFAM" id="SSF49785">
    <property type="entry name" value="Galactose-binding domain-like"/>
    <property type="match status" value="2"/>
</dbReference>
<evidence type="ECO:0000256" key="2">
    <source>
        <dbReference type="SAM" id="Phobius"/>
    </source>
</evidence>
<name>A0ABR7IQJ8_9CLOT</name>
<keyword evidence="6" id="KW-1185">Reference proteome</keyword>
<reference evidence="5 6" key="1">
    <citation type="submission" date="2020-08" db="EMBL/GenBank/DDBJ databases">
        <title>Genome public.</title>
        <authorList>
            <person name="Liu C."/>
            <person name="Sun Q."/>
        </authorList>
    </citation>
    <scope>NUCLEOTIDE SEQUENCE [LARGE SCALE GENOMIC DNA]</scope>
    <source>
        <strain evidence="5 6">NSJ-27</strain>
    </source>
</reference>
<organism evidence="5 6">
    <name type="scientific">Clostridium facile</name>
    <dbReference type="NCBI Taxonomy" id="2763035"/>
    <lineage>
        <taxon>Bacteria</taxon>
        <taxon>Bacillati</taxon>
        <taxon>Bacillota</taxon>
        <taxon>Clostridia</taxon>
        <taxon>Eubacteriales</taxon>
        <taxon>Clostridiaceae</taxon>
        <taxon>Clostridium</taxon>
    </lineage>
</organism>
<dbReference type="PROSITE" id="PS50022">
    <property type="entry name" value="FA58C_3"/>
    <property type="match status" value="2"/>
</dbReference>
<dbReference type="EMBL" id="JACOQK010000001">
    <property type="protein sequence ID" value="MBC5787426.1"/>
    <property type="molecule type" value="Genomic_DNA"/>
</dbReference>